<dbReference type="EMBL" id="JACBFH010000001">
    <property type="protein sequence ID" value="NYY95180.1"/>
    <property type="molecule type" value="Genomic_DNA"/>
</dbReference>
<gene>
    <name evidence="2" type="ORF">G6321_00023890</name>
    <name evidence="1" type="ORF">G6321_44305</name>
</gene>
<dbReference type="Proteomes" id="UP000564836">
    <property type="component" value="Chromosome"/>
</dbReference>
<dbReference type="EMBL" id="CP088280">
    <property type="protein sequence ID" value="UGX98003.1"/>
    <property type="molecule type" value="Genomic_DNA"/>
</dbReference>
<reference evidence="2 3" key="3">
    <citation type="journal article" date="2022" name="Int. J. Syst. Evol. Microbiol.">
        <title>Strains of Bradyrhizobium barranii sp. nov. associated with legumes native to Canada are symbionts of soybeans and belong to different subspecies (subsp. barranii subsp. nov. and subsp. apii subsp. nov.) and symbiovars (sv. glycinearum and sv. septentrionale).</title>
        <authorList>
            <person name="Bromfield E.S.P."/>
            <person name="Cloutier S."/>
            <person name="Wasai-Hara S."/>
            <person name="Minamisawa K."/>
        </authorList>
    </citation>
    <scope>NUCLEOTIDE SEQUENCE [LARGE SCALE GENOMIC DNA]</scope>
    <source>
        <strain evidence="2 3">323S2</strain>
    </source>
</reference>
<reference evidence="1" key="2">
    <citation type="submission" date="2020-06" db="EMBL/GenBank/DDBJ databases">
        <title>Whole Genome Sequence of Bradyrhizobium sp. Strain 323S2.</title>
        <authorList>
            <person name="Bromfield E.S.P."/>
        </authorList>
    </citation>
    <scope>NUCLEOTIDE SEQUENCE [LARGE SCALE GENOMIC DNA]</scope>
    <source>
        <strain evidence="1">323S2</strain>
    </source>
</reference>
<protein>
    <recommendedName>
        <fullName evidence="4">DUF768 domain-containing protein</fullName>
    </recommendedName>
</protein>
<accession>A0A7Z0TWZ1</accession>
<evidence type="ECO:0000313" key="1">
    <source>
        <dbReference type="EMBL" id="NYY95180.1"/>
    </source>
</evidence>
<organism evidence="1">
    <name type="scientific">Bradyrhizobium barranii subsp. barranii</name>
    <dbReference type="NCBI Taxonomy" id="2823807"/>
    <lineage>
        <taxon>Bacteria</taxon>
        <taxon>Pseudomonadati</taxon>
        <taxon>Pseudomonadota</taxon>
        <taxon>Alphaproteobacteria</taxon>
        <taxon>Hyphomicrobiales</taxon>
        <taxon>Nitrobacteraceae</taxon>
        <taxon>Bradyrhizobium</taxon>
        <taxon>Bradyrhizobium barranii</taxon>
    </lineage>
</organism>
<name>A0A7Z0TWZ1_9BRAD</name>
<evidence type="ECO:0000313" key="2">
    <source>
        <dbReference type="EMBL" id="UGX98003.1"/>
    </source>
</evidence>
<dbReference type="RefSeq" id="WP_166341797.1">
    <property type="nucleotide sequence ID" value="NZ_CP088280.1"/>
</dbReference>
<dbReference type="AlphaFoldDB" id="A0A7Z0TWZ1"/>
<reference evidence="2 3" key="1">
    <citation type="journal article" date="2017" name="Syst. Appl. Microbiol.">
        <title>Soybeans inoculated with root zone soils of Canadian native legumes harbour diverse and novel Bradyrhizobium spp. that possess agricultural potential.</title>
        <authorList>
            <person name="Bromfield E.S.P."/>
            <person name="Cloutier S."/>
            <person name="Tambong J.T."/>
            <person name="Tran Thi T.V."/>
        </authorList>
    </citation>
    <scope>NUCLEOTIDE SEQUENCE [LARGE SCALE GENOMIC DNA]</scope>
    <source>
        <strain evidence="2 3">323S2</strain>
    </source>
</reference>
<evidence type="ECO:0008006" key="4">
    <source>
        <dbReference type="Google" id="ProtNLM"/>
    </source>
</evidence>
<evidence type="ECO:0000313" key="3">
    <source>
        <dbReference type="Proteomes" id="UP000564836"/>
    </source>
</evidence>
<sequence>MSDKAREFIDFWVENSIHAVEQYQTAGASQIVAELTRRLIEAAKGQGISEADLQAAIGDIAAYIEELLRAANKAESDRRQPT</sequence>
<proteinExistence type="predicted"/>